<dbReference type="AlphaFoldDB" id="A0A0N0BIL9"/>
<sequence length="257" mass="29262">MVCTRWLGEIKKRRPRTEIKGKENRRTATRRRRANDAGERWEKRPRGYARRLCTGHETGPRNDFTGITPAKSERYGAAKCDVAIRHSRGPHVRACLPNRLPDCLPACLPAWLADWLAGWLAWLLRCFDPLLFVPAHRIIRLPFPLHAVLLDKTDDPDDPDPGRQAGAFLATNSWKRTRATPPTWTGARGFWPRAREAGWLRVSRAYPLSYCISRVPPSCWTPNDFFLFSSLSASFLFLLSPFFLSGRSSMFSGSEPA</sequence>
<reference evidence="2 3" key="1">
    <citation type="submission" date="2015-07" db="EMBL/GenBank/DDBJ databases">
        <title>The genome of Melipona quadrifasciata.</title>
        <authorList>
            <person name="Pan H."/>
            <person name="Kapheim K."/>
        </authorList>
    </citation>
    <scope>NUCLEOTIDE SEQUENCE [LARGE SCALE GENOMIC DNA]</scope>
    <source>
        <strain evidence="2">0111107301</strain>
        <tissue evidence="2">Whole body</tissue>
    </source>
</reference>
<feature type="region of interest" description="Disordered" evidence="1">
    <location>
        <begin position="19"/>
        <end position="40"/>
    </location>
</feature>
<protein>
    <submittedName>
        <fullName evidence="2">Uncharacterized protein</fullName>
    </submittedName>
</protein>
<dbReference type="EMBL" id="KQ435727">
    <property type="protein sequence ID" value="KOX77931.1"/>
    <property type="molecule type" value="Genomic_DNA"/>
</dbReference>
<evidence type="ECO:0000313" key="3">
    <source>
        <dbReference type="Proteomes" id="UP000053105"/>
    </source>
</evidence>
<gene>
    <name evidence="2" type="ORF">WN51_05818</name>
</gene>
<organism evidence="2 3">
    <name type="scientific">Melipona quadrifasciata</name>
    <dbReference type="NCBI Taxonomy" id="166423"/>
    <lineage>
        <taxon>Eukaryota</taxon>
        <taxon>Metazoa</taxon>
        <taxon>Ecdysozoa</taxon>
        <taxon>Arthropoda</taxon>
        <taxon>Hexapoda</taxon>
        <taxon>Insecta</taxon>
        <taxon>Pterygota</taxon>
        <taxon>Neoptera</taxon>
        <taxon>Endopterygota</taxon>
        <taxon>Hymenoptera</taxon>
        <taxon>Apocrita</taxon>
        <taxon>Aculeata</taxon>
        <taxon>Apoidea</taxon>
        <taxon>Anthophila</taxon>
        <taxon>Apidae</taxon>
        <taxon>Melipona</taxon>
    </lineage>
</organism>
<evidence type="ECO:0000256" key="1">
    <source>
        <dbReference type="SAM" id="MobiDB-lite"/>
    </source>
</evidence>
<proteinExistence type="predicted"/>
<name>A0A0N0BIL9_9HYME</name>
<dbReference type="Proteomes" id="UP000053105">
    <property type="component" value="Unassembled WGS sequence"/>
</dbReference>
<keyword evidence="3" id="KW-1185">Reference proteome</keyword>
<dbReference type="OrthoDB" id="10419230at2759"/>
<accession>A0A0N0BIL9</accession>
<evidence type="ECO:0000313" key="2">
    <source>
        <dbReference type="EMBL" id="KOX77931.1"/>
    </source>
</evidence>